<accession>A0A4Z2H1W1</accession>
<name>A0A4Z2H1W1_9TELE</name>
<reference evidence="1 2" key="1">
    <citation type="submission" date="2019-03" db="EMBL/GenBank/DDBJ databases">
        <title>First draft genome of Liparis tanakae, snailfish: a comprehensive survey of snailfish specific genes.</title>
        <authorList>
            <person name="Kim W."/>
            <person name="Song I."/>
            <person name="Jeong J.-H."/>
            <person name="Kim D."/>
            <person name="Kim S."/>
            <person name="Ryu S."/>
            <person name="Song J.Y."/>
            <person name="Lee S.K."/>
        </authorList>
    </citation>
    <scope>NUCLEOTIDE SEQUENCE [LARGE SCALE GENOMIC DNA]</scope>
    <source>
        <tissue evidence="1">Muscle</tissue>
    </source>
</reference>
<evidence type="ECO:0000313" key="1">
    <source>
        <dbReference type="EMBL" id="TNN58862.1"/>
    </source>
</evidence>
<dbReference type="EMBL" id="SRLO01000369">
    <property type="protein sequence ID" value="TNN58862.1"/>
    <property type="molecule type" value="Genomic_DNA"/>
</dbReference>
<dbReference type="Proteomes" id="UP000314294">
    <property type="component" value="Unassembled WGS sequence"/>
</dbReference>
<gene>
    <name evidence="1" type="ORF">EYF80_030935</name>
</gene>
<organism evidence="1 2">
    <name type="scientific">Liparis tanakae</name>
    <name type="common">Tanaka's snailfish</name>
    <dbReference type="NCBI Taxonomy" id="230148"/>
    <lineage>
        <taxon>Eukaryota</taxon>
        <taxon>Metazoa</taxon>
        <taxon>Chordata</taxon>
        <taxon>Craniata</taxon>
        <taxon>Vertebrata</taxon>
        <taxon>Euteleostomi</taxon>
        <taxon>Actinopterygii</taxon>
        <taxon>Neopterygii</taxon>
        <taxon>Teleostei</taxon>
        <taxon>Neoteleostei</taxon>
        <taxon>Acanthomorphata</taxon>
        <taxon>Eupercaria</taxon>
        <taxon>Perciformes</taxon>
        <taxon>Cottioidei</taxon>
        <taxon>Cottales</taxon>
        <taxon>Liparidae</taxon>
        <taxon>Liparis</taxon>
    </lineage>
</organism>
<proteinExistence type="predicted"/>
<comment type="caution">
    <text evidence="1">The sequence shown here is derived from an EMBL/GenBank/DDBJ whole genome shotgun (WGS) entry which is preliminary data.</text>
</comment>
<protein>
    <submittedName>
        <fullName evidence="1">Uncharacterized protein</fullName>
    </submittedName>
</protein>
<keyword evidence="2" id="KW-1185">Reference proteome</keyword>
<evidence type="ECO:0000313" key="2">
    <source>
        <dbReference type="Proteomes" id="UP000314294"/>
    </source>
</evidence>
<dbReference type="AlphaFoldDB" id="A0A4Z2H1W1"/>
<sequence length="141" mass="15418">MAICASATAIGGLWAEKSRMGKQAVEEEEGGGLMVYAEPPPNSSISCVDISRKALLFMDFVRVLPKLEQFNLQYVTVHNGNVNEMWQKVDVAAVGQFGLGCWLIGKQSLADGAPIKVQQSWSLGEERAEAPSCGLLYWRIK</sequence>